<keyword evidence="1" id="KW-0067">ATP-binding</keyword>
<proteinExistence type="inferred from homology"/>
<gene>
    <name evidence="4" type="ORF">PCOR1329_LOCUS37098</name>
</gene>
<evidence type="ECO:0000259" key="3">
    <source>
        <dbReference type="SMART" id="SM00382"/>
    </source>
</evidence>
<comment type="caution">
    <text evidence="4">The sequence shown here is derived from an EMBL/GenBank/DDBJ whole genome shotgun (WGS) entry which is preliminary data.</text>
</comment>
<name>A0ABN9TA69_9DINO</name>
<feature type="compositionally biased region" description="Basic and acidic residues" evidence="2">
    <location>
        <begin position="1476"/>
        <end position="1491"/>
    </location>
</feature>
<dbReference type="InterPro" id="IPR010285">
    <property type="entry name" value="DNA_helicase_pif1-like_DEAD"/>
</dbReference>
<keyword evidence="1" id="KW-0233">DNA recombination</keyword>
<dbReference type="InterPro" id="IPR051055">
    <property type="entry name" value="PIF1_helicase"/>
</dbReference>
<dbReference type="SUPFAM" id="SSF52540">
    <property type="entry name" value="P-loop containing nucleoside triphosphate hydrolases"/>
    <property type="match status" value="1"/>
</dbReference>
<dbReference type="InterPro" id="IPR003593">
    <property type="entry name" value="AAA+_ATPase"/>
</dbReference>
<dbReference type="PANTHER" id="PTHR47642">
    <property type="entry name" value="ATP-DEPENDENT DNA HELICASE"/>
    <property type="match status" value="1"/>
</dbReference>
<feature type="region of interest" description="Disordered" evidence="2">
    <location>
        <begin position="1389"/>
        <end position="1411"/>
    </location>
</feature>
<comment type="catalytic activity">
    <reaction evidence="1">
        <text>ATP + H2O = ADP + phosphate + H(+)</text>
        <dbReference type="Rhea" id="RHEA:13065"/>
        <dbReference type="ChEBI" id="CHEBI:15377"/>
        <dbReference type="ChEBI" id="CHEBI:15378"/>
        <dbReference type="ChEBI" id="CHEBI:30616"/>
        <dbReference type="ChEBI" id="CHEBI:43474"/>
        <dbReference type="ChEBI" id="CHEBI:456216"/>
        <dbReference type="EC" id="5.6.2.3"/>
    </reaction>
</comment>
<keyword evidence="1" id="KW-0347">Helicase</keyword>
<dbReference type="InterPro" id="IPR027417">
    <property type="entry name" value="P-loop_NTPase"/>
</dbReference>
<evidence type="ECO:0000313" key="4">
    <source>
        <dbReference type="EMBL" id="CAK0842058.1"/>
    </source>
</evidence>
<sequence length="1757" mass="192985">MLFEKLLLKPFTVTILKNSIGFYTFTLVLTAWASPHPLLHARDHNHGARGGNKETEYNILEKELADIKRRLNLAEKREWPTPDVLAELGDDDMPDPSILKLLKTANIGEDQASICGPPAGRSFEIRFKGCSAAINATRTFSAQRRAGEWTKLQCPAANGTETANLFVSPNKKNPKTERNQSLLRQLRKAVLTLYPALGGKLRIARSDGILFVDSDPVARALSLKPGEIYYNWWFTVCESHKIDKDAVFGKIAEYGKGRFADITWGLYTSRHYQRRDKIDYLRRLLKTNTAIFIAEAHCTVEAFQSLLPDVAREWWIAGAPGSRNSGSVIAMVRKYWTLAGTPPECDVLAEKRVVRILANAGKYTSTAWAVHNFNINDRDLANIKNLAIADTTSAEADPLSKPLGDWSFIDEDERVQVVRGPRARERHHCPQRVSIRKRLIDLYTAYDTPEATHLANGKYARLGRICSSTPSWAIGSAQVTITALDDPLRLRLQKISDHAAVAEIIRETGRVLRNRILKTAPDADLAQMLAMASLARAVRQGDCDLAKAVLTNFSKGRNFVSVDEGRVAPRDPPGFADAFDEDRAESLATAWAAHIGKQFTNGPATAEILKRRAVPLDWSLAPAPSTHLIKSSLKSASDSSLALGTPRGTLEFFPVVYHLNAAFMFGAFAHLFIPLFAALAAQMVEPIGDQLQALVPEWVQLAIVRVASYLGYLMGPNVADEMRGEPTRKQQQQRADARAEAKGPTTATIKEYNIKAVPYTLHVAQFEFPPRALVLAETGVINKLWHVPPSTFTTRGMFRASEFGAVDVVSVSLACVAALIRAALIAHDWETPLAEARLRRRWPEQASDTNGVDFDAFIAIMRMRESAVHLCLFGCTAKDEWPHYADCLPLWSTVRSALGAAHPARRFDCIGLHAKRPDDLYPLLTAGPRWAIPARELAGTDQTGFPVQFRFVCLENQAAMYRVGLRSVIFPGIYHRWRELRDYQVDRRVVPRRLDWVQESIASPLCSVRERSQSAPPTPSDPDEARLRKKILERLEFRDSRSCPSASVALMPSVKKFRAVRRWMSEARAAWSAINAGLTSAPTWAAVAGPIAVAELTLQRIGWNFVAAYAFVDVRGRGAVSESKQRGALQALWNGAMWTRAQRCRRGLTRDCQYQACGALVESDEPGCRSVWTACQPVVKNAQRAGVQTRRAAREAEDVEQSADLDLHLLQMAGNAWADFFATRAIVETCPGLGFERAIELKFAMAVKVTQFVAWAAARVSEVRAWSAPPDEPRASLPPAAPTAIAHIDVDGMACLTAGDAERTRVRCKRCRLQAYTDHLKRRLDTLPCRPSGLARARLRPLGEAAGPQQWMENCVYFAPAAMCAPQYALLFAHASAEYAASERCAGAADAAPQPPAPAAPRQPAASALGPRGRAAVGALLSGLAAGVARPPGKVARHGARQARSPSGAGRRRRPATALRQQLCASEEVPPPPADRGAEGGPPREEPPKGGLQEEKVLAELCPEQAEVARAVLAGGSVFITGEPGSGKSFLLERVELQLPASAGVDGCVDERRVAVCASTGAAAVHIGGSTLHSFMNWGHDGTTRRRRSRRKKWKKATKRADEAIIEAKTLLLDEVSMIPGDLFDKASKDLSRLRDDSRPFGGLQVVMCGDFLQLPPVEGDTWAFEAEEWARLDPKTFCLRQNHRQAGDASFQDLLRGVRRGETPEALRSAGAPPKGNGQATRLVCTNAEANSENSEREQHVFCFISASARLHMRAA</sequence>
<reference evidence="4" key="1">
    <citation type="submission" date="2023-10" db="EMBL/GenBank/DDBJ databases">
        <authorList>
            <person name="Chen Y."/>
            <person name="Shah S."/>
            <person name="Dougan E. K."/>
            <person name="Thang M."/>
            <person name="Chan C."/>
        </authorList>
    </citation>
    <scope>NUCLEOTIDE SEQUENCE [LARGE SCALE GENOMIC DNA]</scope>
</reference>
<keyword evidence="1" id="KW-0227">DNA damage</keyword>
<comment type="cofactor">
    <cofactor evidence="1">
        <name>Mg(2+)</name>
        <dbReference type="ChEBI" id="CHEBI:18420"/>
    </cofactor>
</comment>
<keyword evidence="1" id="KW-0378">Hydrolase</keyword>
<accession>A0ABN9TA69</accession>
<dbReference type="EC" id="5.6.2.3" evidence="1"/>
<feature type="region of interest" description="Disordered" evidence="2">
    <location>
        <begin position="1430"/>
        <end position="1491"/>
    </location>
</feature>
<dbReference type="Pfam" id="PF05970">
    <property type="entry name" value="PIF1"/>
    <property type="match status" value="1"/>
</dbReference>
<evidence type="ECO:0000313" key="5">
    <source>
        <dbReference type="Proteomes" id="UP001189429"/>
    </source>
</evidence>
<feature type="compositionally biased region" description="Low complexity" evidence="2">
    <location>
        <begin position="1402"/>
        <end position="1411"/>
    </location>
</feature>
<dbReference type="Proteomes" id="UP001189429">
    <property type="component" value="Unassembled WGS sequence"/>
</dbReference>
<feature type="region of interest" description="Disordered" evidence="2">
    <location>
        <begin position="721"/>
        <end position="742"/>
    </location>
</feature>
<feature type="domain" description="AAA+ ATPase" evidence="3">
    <location>
        <begin position="1514"/>
        <end position="1683"/>
    </location>
</feature>
<keyword evidence="1" id="KW-0234">DNA repair</keyword>
<keyword evidence="1" id="KW-0547">Nucleotide-binding</keyword>
<dbReference type="PANTHER" id="PTHR47642:SF5">
    <property type="entry name" value="ATP-DEPENDENT DNA HELICASE"/>
    <property type="match status" value="1"/>
</dbReference>
<dbReference type="EMBL" id="CAUYUJ010014504">
    <property type="protein sequence ID" value="CAK0842058.1"/>
    <property type="molecule type" value="Genomic_DNA"/>
</dbReference>
<organism evidence="4 5">
    <name type="scientific">Prorocentrum cordatum</name>
    <dbReference type="NCBI Taxonomy" id="2364126"/>
    <lineage>
        <taxon>Eukaryota</taxon>
        <taxon>Sar</taxon>
        <taxon>Alveolata</taxon>
        <taxon>Dinophyceae</taxon>
        <taxon>Prorocentrales</taxon>
        <taxon>Prorocentraceae</taxon>
        <taxon>Prorocentrum</taxon>
    </lineage>
</organism>
<dbReference type="Gene3D" id="3.40.50.300">
    <property type="entry name" value="P-loop containing nucleotide triphosphate hydrolases"/>
    <property type="match status" value="1"/>
</dbReference>
<evidence type="ECO:0000256" key="2">
    <source>
        <dbReference type="SAM" id="MobiDB-lite"/>
    </source>
</evidence>
<dbReference type="SMART" id="SM00382">
    <property type="entry name" value="AAA"/>
    <property type="match status" value="1"/>
</dbReference>
<protein>
    <recommendedName>
        <fullName evidence="1">ATP-dependent DNA helicase</fullName>
        <ecNumber evidence="1">5.6.2.3</ecNumber>
    </recommendedName>
</protein>
<comment type="similarity">
    <text evidence="1">Belongs to the helicase family.</text>
</comment>
<keyword evidence="5" id="KW-1185">Reference proteome</keyword>
<evidence type="ECO:0000256" key="1">
    <source>
        <dbReference type="RuleBase" id="RU363044"/>
    </source>
</evidence>